<dbReference type="Proteomes" id="UP000246058">
    <property type="component" value="Chromosome"/>
</dbReference>
<sequence>MSFPSEPDAILIAEGDALIRMVMVDMLSDAGFTVVAVADAAGALAVLETRAEIRALITGRTLTALGDGIGLIQRARVGWPGLALLITSGSASDLTSQIPTGVRIVWKPFHYHVLAQVIAQEIRGSDGPSAIPLLPEGLPTSPAQPGLAAAAAPVREPDRN</sequence>
<reference evidence="4 5" key="1">
    <citation type="submission" date="2018-05" db="EMBL/GenBank/DDBJ databases">
        <title>Complete Genome Sequence of Methylobacterium sp. 17Sr1-43.</title>
        <authorList>
            <person name="Srinivasan S."/>
        </authorList>
    </citation>
    <scope>NUCLEOTIDE SEQUENCE [LARGE SCALE GENOMIC DNA]</scope>
    <source>
        <strain evidence="4 5">17Sr1-43</strain>
    </source>
</reference>
<dbReference type="KEGG" id="meti:DK427_11575"/>
<dbReference type="InterPro" id="IPR011006">
    <property type="entry name" value="CheY-like_superfamily"/>
</dbReference>
<feature type="domain" description="Response regulatory" evidence="3">
    <location>
        <begin position="9"/>
        <end position="122"/>
    </location>
</feature>
<dbReference type="PROSITE" id="PS50110">
    <property type="entry name" value="RESPONSE_REGULATORY"/>
    <property type="match status" value="1"/>
</dbReference>
<name>A0A2U8VRG2_9HYPH</name>
<protein>
    <submittedName>
        <fullName evidence="4">Response regulator</fullName>
    </submittedName>
</protein>
<gene>
    <name evidence="4" type="ORF">DK427_11575</name>
</gene>
<dbReference type="SUPFAM" id="SSF52172">
    <property type="entry name" value="CheY-like"/>
    <property type="match status" value="1"/>
</dbReference>
<dbReference type="GO" id="GO:0000160">
    <property type="term" value="P:phosphorelay signal transduction system"/>
    <property type="evidence" value="ECO:0007669"/>
    <property type="project" value="InterPro"/>
</dbReference>
<evidence type="ECO:0000256" key="2">
    <source>
        <dbReference type="SAM" id="MobiDB-lite"/>
    </source>
</evidence>
<dbReference type="RefSeq" id="WP_109951386.1">
    <property type="nucleotide sequence ID" value="NZ_CP029551.1"/>
</dbReference>
<dbReference type="EMBL" id="CP029551">
    <property type="protein sequence ID" value="AWN36283.1"/>
    <property type="molecule type" value="Genomic_DNA"/>
</dbReference>
<dbReference type="InterPro" id="IPR001789">
    <property type="entry name" value="Sig_transdc_resp-reg_receiver"/>
</dbReference>
<evidence type="ECO:0000256" key="1">
    <source>
        <dbReference type="PROSITE-ProRule" id="PRU00169"/>
    </source>
</evidence>
<feature type="region of interest" description="Disordered" evidence="2">
    <location>
        <begin position="130"/>
        <end position="160"/>
    </location>
</feature>
<evidence type="ECO:0000313" key="5">
    <source>
        <dbReference type="Proteomes" id="UP000246058"/>
    </source>
</evidence>
<comment type="caution">
    <text evidence="1">Lacks conserved residue(s) required for the propagation of feature annotation.</text>
</comment>
<proteinExistence type="predicted"/>
<keyword evidence="5" id="KW-1185">Reference proteome</keyword>
<evidence type="ECO:0000259" key="3">
    <source>
        <dbReference type="PROSITE" id="PS50110"/>
    </source>
</evidence>
<organism evidence="4 5">
    <name type="scientific">Methylobacterium radiodurans</name>
    <dbReference type="NCBI Taxonomy" id="2202828"/>
    <lineage>
        <taxon>Bacteria</taxon>
        <taxon>Pseudomonadati</taxon>
        <taxon>Pseudomonadota</taxon>
        <taxon>Alphaproteobacteria</taxon>
        <taxon>Hyphomicrobiales</taxon>
        <taxon>Methylobacteriaceae</taxon>
        <taxon>Methylobacterium</taxon>
    </lineage>
</organism>
<dbReference type="Gene3D" id="3.40.50.2300">
    <property type="match status" value="1"/>
</dbReference>
<evidence type="ECO:0000313" key="4">
    <source>
        <dbReference type="EMBL" id="AWN36283.1"/>
    </source>
</evidence>
<accession>A0A2U8VRG2</accession>
<dbReference type="AlphaFoldDB" id="A0A2U8VRG2"/>
<dbReference type="OrthoDB" id="8018001at2"/>